<feature type="signal peptide" evidence="16">
    <location>
        <begin position="1"/>
        <end position="25"/>
    </location>
</feature>
<dbReference type="GO" id="GO:0015288">
    <property type="term" value="F:porin activity"/>
    <property type="evidence" value="ECO:0007669"/>
    <property type="project" value="UniProtKB-KW"/>
</dbReference>
<feature type="domain" description="SLBB" evidence="19">
    <location>
        <begin position="253"/>
        <end position="333"/>
    </location>
</feature>
<keyword evidence="14" id="KW-0449">Lipoprotein</keyword>
<comment type="similarity">
    <text evidence="2">Belongs to the BexD/CtrA/VexA family.</text>
</comment>
<evidence type="ECO:0000256" key="6">
    <source>
        <dbReference type="ARBA" id="ARBA00022692"/>
    </source>
</evidence>
<dbReference type="PANTHER" id="PTHR33619:SF3">
    <property type="entry name" value="POLYSACCHARIDE EXPORT PROTEIN GFCE-RELATED"/>
    <property type="match status" value="1"/>
</dbReference>
<evidence type="ECO:0000256" key="12">
    <source>
        <dbReference type="ARBA" id="ARBA00023139"/>
    </source>
</evidence>
<dbReference type="InterPro" id="IPR049712">
    <property type="entry name" value="Poly_export"/>
</dbReference>
<evidence type="ECO:0000313" key="20">
    <source>
        <dbReference type="EMBL" id="AKJ64597.1"/>
    </source>
</evidence>
<keyword evidence="3" id="KW-0813">Transport</keyword>
<dbReference type="Pfam" id="PF10531">
    <property type="entry name" value="SLBB"/>
    <property type="match status" value="1"/>
</dbReference>
<keyword evidence="10" id="KW-0626">Porin</keyword>
<reference evidence="20 21" key="2">
    <citation type="journal article" date="2016" name="ISME J.">
        <title>Characterization of the first cultured representative of Verrucomicrobia subdivision 5 indicates the proposal of a novel phylum.</title>
        <authorList>
            <person name="Spring S."/>
            <person name="Bunk B."/>
            <person name="Sproer C."/>
            <person name="Schumann P."/>
            <person name="Rohde M."/>
            <person name="Tindall B.J."/>
            <person name="Klenk H.P."/>
        </authorList>
    </citation>
    <scope>NUCLEOTIDE SEQUENCE [LARGE SCALE GENOMIC DNA]</scope>
    <source>
        <strain evidence="20 21">L21-Fru-AB</strain>
    </source>
</reference>
<dbReference type="InterPro" id="IPR054765">
    <property type="entry name" value="SLBB_dom"/>
</dbReference>
<evidence type="ECO:0000256" key="16">
    <source>
        <dbReference type="SAM" id="SignalP"/>
    </source>
</evidence>
<evidence type="ECO:0000256" key="7">
    <source>
        <dbReference type="ARBA" id="ARBA00022729"/>
    </source>
</evidence>
<gene>
    <name evidence="20" type="ORF">L21SP4_01349</name>
</gene>
<accession>A0A0G3EGP5</accession>
<evidence type="ECO:0000256" key="15">
    <source>
        <dbReference type="SAM" id="Coils"/>
    </source>
</evidence>
<organism evidence="20 21">
    <name type="scientific">Kiritimatiella glycovorans</name>
    <dbReference type="NCBI Taxonomy" id="1307763"/>
    <lineage>
        <taxon>Bacteria</taxon>
        <taxon>Pseudomonadati</taxon>
        <taxon>Kiritimatiellota</taxon>
        <taxon>Kiritimatiellia</taxon>
        <taxon>Kiritimatiellales</taxon>
        <taxon>Kiritimatiellaceae</taxon>
        <taxon>Kiritimatiella</taxon>
    </lineage>
</organism>
<evidence type="ECO:0000259" key="18">
    <source>
        <dbReference type="Pfam" id="PF10531"/>
    </source>
</evidence>
<dbReference type="OrthoDB" id="9808948at2"/>
<keyword evidence="4" id="KW-1134">Transmembrane beta strand</keyword>
<evidence type="ECO:0000256" key="2">
    <source>
        <dbReference type="ARBA" id="ARBA00009450"/>
    </source>
</evidence>
<dbReference type="AlphaFoldDB" id="A0A0G3EGP5"/>
<keyword evidence="12" id="KW-0564">Palmitate</keyword>
<dbReference type="Pfam" id="PF22461">
    <property type="entry name" value="SLBB_2"/>
    <property type="match status" value="1"/>
</dbReference>
<evidence type="ECO:0000256" key="14">
    <source>
        <dbReference type="ARBA" id="ARBA00023288"/>
    </source>
</evidence>
<reference evidence="21" key="1">
    <citation type="submission" date="2015-02" db="EMBL/GenBank/DDBJ databases">
        <title>Description and complete genome sequence of the first cultured representative of the subdivision 5 of the Verrucomicrobia phylum.</title>
        <authorList>
            <person name="Spring S."/>
            <person name="Bunk B."/>
            <person name="Sproer C."/>
            <person name="Klenk H.-P."/>
        </authorList>
    </citation>
    <scope>NUCLEOTIDE SEQUENCE [LARGE SCALE GENOMIC DNA]</scope>
    <source>
        <strain evidence="21">L21-Fru-AB</strain>
    </source>
</reference>
<keyword evidence="13" id="KW-0998">Cell outer membrane</keyword>
<dbReference type="Gene3D" id="3.10.560.10">
    <property type="entry name" value="Outer membrane lipoprotein wza domain like"/>
    <property type="match status" value="2"/>
</dbReference>
<evidence type="ECO:0000256" key="10">
    <source>
        <dbReference type="ARBA" id="ARBA00023114"/>
    </source>
</evidence>
<evidence type="ECO:0000313" key="21">
    <source>
        <dbReference type="Proteomes" id="UP000035268"/>
    </source>
</evidence>
<keyword evidence="7 16" id="KW-0732">Signal</keyword>
<comment type="subcellular location">
    <subcellularLocation>
        <location evidence="1">Cell outer membrane</location>
        <topology evidence="1">Multi-pass membrane protein</topology>
    </subcellularLocation>
</comment>
<dbReference type="Pfam" id="PF02563">
    <property type="entry name" value="Poly_export"/>
    <property type="match status" value="1"/>
</dbReference>
<dbReference type="RefSeq" id="WP_052881913.1">
    <property type="nucleotide sequence ID" value="NZ_CP010904.1"/>
</dbReference>
<evidence type="ECO:0000256" key="11">
    <source>
        <dbReference type="ARBA" id="ARBA00023136"/>
    </source>
</evidence>
<keyword evidence="5" id="KW-0762">Sugar transport</keyword>
<evidence type="ECO:0000259" key="17">
    <source>
        <dbReference type="Pfam" id="PF02563"/>
    </source>
</evidence>
<dbReference type="PROSITE" id="PS51257">
    <property type="entry name" value="PROKAR_LIPOPROTEIN"/>
    <property type="match status" value="1"/>
</dbReference>
<keyword evidence="6" id="KW-0812">Transmembrane</keyword>
<dbReference type="Proteomes" id="UP000035268">
    <property type="component" value="Chromosome"/>
</dbReference>
<name>A0A0G3EGP5_9BACT</name>
<feature type="chain" id="PRO_5005183975" evidence="16">
    <location>
        <begin position="26"/>
        <end position="369"/>
    </location>
</feature>
<dbReference type="GO" id="GO:0009279">
    <property type="term" value="C:cell outer membrane"/>
    <property type="evidence" value="ECO:0007669"/>
    <property type="project" value="UniProtKB-SubCell"/>
</dbReference>
<evidence type="ECO:0000256" key="5">
    <source>
        <dbReference type="ARBA" id="ARBA00022597"/>
    </source>
</evidence>
<evidence type="ECO:0000256" key="1">
    <source>
        <dbReference type="ARBA" id="ARBA00004571"/>
    </source>
</evidence>
<evidence type="ECO:0000256" key="3">
    <source>
        <dbReference type="ARBA" id="ARBA00022448"/>
    </source>
</evidence>
<evidence type="ECO:0000256" key="13">
    <source>
        <dbReference type="ARBA" id="ARBA00023237"/>
    </source>
</evidence>
<feature type="domain" description="Polysaccharide export protein N-terminal" evidence="17">
    <location>
        <begin position="76"/>
        <end position="156"/>
    </location>
</feature>
<evidence type="ECO:0000256" key="8">
    <source>
        <dbReference type="ARBA" id="ARBA00023047"/>
    </source>
</evidence>
<dbReference type="KEGG" id="vbl:L21SP4_01349"/>
<keyword evidence="9" id="KW-0406">Ion transport</keyword>
<dbReference type="EMBL" id="CP010904">
    <property type="protein sequence ID" value="AKJ64597.1"/>
    <property type="molecule type" value="Genomic_DNA"/>
</dbReference>
<keyword evidence="8" id="KW-0625">Polysaccharide transport</keyword>
<evidence type="ECO:0000259" key="19">
    <source>
        <dbReference type="Pfam" id="PF22461"/>
    </source>
</evidence>
<protein>
    <submittedName>
        <fullName evidence="20">Polysaccharide export protein Wza</fullName>
    </submittedName>
</protein>
<dbReference type="GO" id="GO:0015159">
    <property type="term" value="F:polysaccharide transmembrane transporter activity"/>
    <property type="evidence" value="ECO:0007669"/>
    <property type="project" value="InterPro"/>
</dbReference>
<feature type="coiled-coil region" evidence="15">
    <location>
        <begin position="29"/>
        <end position="60"/>
    </location>
</feature>
<keyword evidence="15" id="KW-0175">Coiled coil</keyword>
<dbReference type="InterPro" id="IPR019554">
    <property type="entry name" value="Soluble_ligand-bd"/>
</dbReference>
<dbReference type="GO" id="GO:0046930">
    <property type="term" value="C:pore complex"/>
    <property type="evidence" value="ECO:0007669"/>
    <property type="project" value="UniProtKB-KW"/>
</dbReference>
<dbReference type="STRING" id="1307763.L21SP4_01349"/>
<dbReference type="GO" id="GO:0006811">
    <property type="term" value="P:monoatomic ion transport"/>
    <property type="evidence" value="ECO:0007669"/>
    <property type="project" value="UniProtKB-KW"/>
</dbReference>
<evidence type="ECO:0000256" key="4">
    <source>
        <dbReference type="ARBA" id="ARBA00022452"/>
    </source>
</evidence>
<dbReference type="PANTHER" id="PTHR33619">
    <property type="entry name" value="POLYSACCHARIDE EXPORT PROTEIN GFCE-RELATED"/>
    <property type="match status" value="1"/>
</dbReference>
<keyword evidence="21" id="KW-1185">Reference proteome</keyword>
<sequence length="369" mass="41723" precursor="true">MKKILAITAALTGVVALLAGSGCVARPPAEESSQEVTQERELLEAQKKRIVRRLNEMRHREQEQIRERLEAVASREPRTVRLQVDDEIEVEVWLRDMLQQQDGYPLEDTIPTDGRVVMPSIGEMNFLDRTPEELQQEIQSELDRLLNDPVVKVHVKKHVGAKVSILGEVQMNPNRDTGPGTYEIEGETLLSSFISEVGGYTDDADIRNIRVTYADGETEVMDLQRVLDGHIEENIFLTGGETVYIPEMSRRSHVIILGHIARPGVYPLDEGMMLSELIADAGGRDAQGTVSRVITVRGDQYHPEVIKSNLHRFYTRGEPEENLLLEPGDTIYVPKSFLTLYEQALRVILLPVSTVRDIYFLEDQIQDDD</sequence>
<evidence type="ECO:0000256" key="9">
    <source>
        <dbReference type="ARBA" id="ARBA00023065"/>
    </source>
</evidence>
<keyword evidence="11" id="KW-0472">Membrane</keyword>
<proteinExistence type="inferred from homology"/>
<feature type="domain" description="Soluble ligand binding" evidence="18">
    <location>
        <begin position="179"/>
        <end position="217"/>
    </location>
</feature>
<dbReference type="InterPro" id="IPR003715">
    <property type="entry name" value="Poly_export_N"/>
</dbReference>